<comment type="subcellular location">
    <subcellularLocation>
        <location evidence="1">Cell membrane</location>
        <topology evidence="1">Multi-pass membrane protein</topology>
    </subcellularLocation>
</comment>
<reference evidence="9" key="1">
    <citation type="journal article" date="2014" name="Front. Microbiol.">
        <title>High frequency of phylogenetically diverse reductive dehalogenase-homologous genes in deep subseafloor sedimentary metagenomes.</title>
        <authorList>
            <person name="Kawai M."/>
            <person name="Futagami T."/>
            <person name="Toyoda A."/>
            <person name="Takaki Y."/>
            <person name="Nishi S."/>
            <person name="Hori S."/>
            <person name="Arai W."/>
            <person name="Tsubouchi T."/>
            <person name="Morono Y."/>
            <person name="Uchiyama I."/>
            <person name="Ito T."/>
            <person name="Fujiyama A."/>
            <person name="Inagaki F."/>
            <person name="Takami H."/>
        </authorList>
    </citation>
    <scope>NUCLEOTIDE SEQUENCE</scope>
    <source>
        <strain evidence="9">Expedition CK06-06</strain>
    </source>
</reference>
<protein>
    <recommendedName>
        <fullName evidence="8">ABC transmembrane type-1 domain-containing protein</fullName>
    </recommendedName>
</protein>
<keyword evidence="5 7" id="KW-1133">Transmembrane helix</keyword>
<feature type="non-terminal residue" evidence="9">
    <location>
        <position position="1"/>
    </location>
</feature>
<keyword evidence="2" id="KW-0813">Transport</keyword>
<dbReference type="SUPFAM" id="SSF161098">
    <property type="entry name" value="MetI-like"/>
    <property type="match status" value="1"/>
</dbReference>
<dbReference type="EMBL" id="BARU01029278">
    <property type="protein sequence ID" value="GAH65078.1"/>
    <property type="molecule type" value="Genomic_DNA"/>
</dbReference>
<keyword evidence="4 7" id="KW-0812">Transmembrane</keyword>
<name>X1J5Q6_9ZZZZ</name>
<evidence type="ECO:0000256" key="1">
    <source>
        <dbReference type="ARBA" id="ARBA00004651"/>
    </source>
</evidence>
<evidence type="ECO:0000256" key="6">
    <source>
        <dbReference type="ARBA" id="ARBA00023136"/>
    </source>
</evidence>
<dbReference type="GO" id="GO:0055085">
    <property type="term" value="P:transmembrane transport"/>
    <property type="evidence" value="ECO:0007669"/>
    <property type="project" value="InterPro"/>
</dbReference>
<gene>
    <name evidence="9" type="ORF">S03H2_46605</name>
</gene>
<evidence type="ECO:0000256" key="3">
    <source>
        <dbReference type="ARBA" id="ARBA00022475"/>
    </source>
</evidence>
<proteinExistence type="predicted"/>
<dbReference type="PANTHER" id="PTHR43005">
    <property type="entry name" value="BLR7065 PROTEIN"/>
    <property type="match status" value="1"/>
</dbReference>
<accession>X1J5Q6</accession>
<dbReference type="PROSITE" id="PS50928">
    <property type="entry name" value="ABC_TM1"/>
    <property type="match status" value="1"/>
</dbReference>
<keyword evidence="6 7" id="KW-0472">Membrane</keyword>
<evidence type="ECO:0000313" key="9">
    <source>
        <dbReference type="EMBL" id="GAH65078.1"/>
    </source>
</evidence>
<feature type="transmembrane region" description="Helical" evidence="7">
    <location>
        <begin position="27"/>
        <end position="47"/>
    </location>
</feature>
<sequence length="245" mass="27271">KIFAGLENYAELLHDPFFWNGIKNTGIIGGSALALEFFIGFTLALLLNRKIKLRGLFRAIFIIPMMLIPVVTALIWRLMFFPGGSVVSDILRHLRLVTGDPNWIGQPTLARLMLIAIDVWAWTPFIFMILLAGLQGLPSEPLEAAEIDGANALQRFVHITLPLLKPIIVIALLLRGMDAIKFFDAVYAITGGGPGSSTETISFYLYRIGFKSFKMGYTSAMSVIVFITIFVLANYLLRKGFIIEE</sequence>
<dbReference type="Gene3D" id="1.10.3720.10">
    <property type="entry name" value="MetI-like"/>
    <property type="match status" value="1"/>
</dbReference>
<dbReference type="InterPro" id="IPR035906">
    <property type="entry name" value="MetI-like_sf"/>
</dbReference>
<dbReference type="InterPro" id="IPR000515">
    <property type="entry name" value="MetI-like"/>
</dbReference>
<comment type="caution">
    <text evidence="9">The sequence shown here is derived from an EMBL/GenBank/DDBJ whole genome shotgun (WGS) entry which is preliminary data.</text>
</comment>
<feature type="domain" description="ABC transmembrane type-1" evidence="8">
    <location>
        <begin position="22"/>
        <end position="236"/>
    </location>
</feature>
<dbReference type="CDD" id="cd06261">
    <property type="entry name" value="TM_PBP2"/>
    <property type="match status" value="1"/>
</dbReference>
<evidence type="ECO:0000256" key="7">
    <source>
        <dbReference type="SAM" id="Phobius"/>
    </source>
</evidence>
<evidence type="ECO:0000256" key="5">
    <source>
        <dbReference type="ARBA" id="ARBA00022989"/>
    </source>
</evidence>
<dbReference type="GO" id="GO:0005886">
    <property type="term" value="C:plasma membrane"/>
    <property type="evidence" value="ECO:0007669"/>
    <property type="project" value="UniProtKB-SubCell"/>
</dbReference>
<dbReference type="Pfam" id="PF00528">
    <property type="entry name" value="BPD_transp_1"/>
    <property type="match status" value="1"/>
</dbReference>
<evidence type="ECO:0000256" key="4">
    <source>
        <dbReference type="ARBA" id="ARBA00022692"/>
    </source>
</evidence>
<feature type="transmembrane region" description="Helical" evidence="7">
    <location>
        <begin position="112"/>
        <end position="134"/>
    </location>
</feature>
<dbReference type="AlphaFoldDB" id="X1J5Q6"/>
<keyword evidence="3" id="KW-1003">Cell membrane</keyword>
<dbReference type="PANTHER" id="PTHR43005:SF1">
    <property type="entry name" value="SPERMIDINE_PUTRESCINE TRANSPORT SYSTEM PERMEASE PROTEIN"/>
    <property type="match status" value="1"/>
</dbReference>
<evidence type="ECO:0000259" key="8">
    <source>
        <dbReference type="PROSITE" id="PS50928"/>
    </source>
</evidence>
<feature type="transmembrane region" description="Helical" evidence="7">
    <location>
        <begin position="155"/>
        <end position="174"/>
    </location>
</feature>
<organism evidence="9">
    <name type="scientific">marine sediment metagenome</name>
    <dbReference type="NCBI Taxonomy" id="412755"/>
    <lineage>
        <taxon>unclassified sequences</taxon>
        <taxon>metagenomes</taxon>
        <taxon>ecological metagenomes</taxon>
    </lineage>
</organism>
<feature type="transmembrane region" description="Helical" evidence="7">
    <location>
        <begin position="59"/>
        <end position="79"/>
    </location>
</feature>
<feature type="transmembrane region" description="Helical" evidence="7">
    <location>
        <begin position="215"/>
        <end position="237"/>
    </location>
</feature>
<evidence type="ECO:0000256" key="2">
    <source>
        <dbReference type="ARBA" id="ARBA00022448"/>
    </source>
</evidence>